<dbReference type="InterPro" id="IPR012334">
    <property type="entry name" value="Pectin_lyas_fold"/>
</dbReference>
<sequence>MGRLGLSVYILMVLTSATYSHIWFVNPEGTGDAPTIDAAVDSCASGDTILVAPGTYHENILRLGNPRELTIMGQTGDPEEVIVAALNPAEPILKFTEYNLSVSAITVTGSDYSGGALNSVGTSTTVSNIIARNNRGGVALTGTGQVRECVFTDNDWGLYFSSSGVTDFLVEQCQFFGNTLIGSGATDLGAAITINAPATIRGCVFLRNSIVAEGSVCLVDGGFIVYIENSTFADNSADFAVYFTSLNANGMIANNVFWESGCPSNGGAFPVRCNVTWPEPFEEGECFPENWYGHHGNVIADPLFCNPGADDYHVASTSPCLPGNHPDGSECGQVGFYSQGCVTPVPTRTTSWGSIKSFYFQKVP</sequence>
<name>A0A948RSV5_UNCEI</name>
<gene>
    <name evidence="2" type="ORF">KJ970_03475</name>
</gene>
<protein>
    <submittedName>
        <fullName evidence="2">Right-handed parallel beta-helix repeat-containing protein</fullName>
    </submittedName>
</protein>
<proteinExistence type="predicted"/>
<comment type="caution">
    <text evidence="2">The sequence shown here is derived from an EMBL/GenBank/DDBJ whole genome shotgun (WGS) entry which is preliminary data.</text>
</comment>
<dbReference type="Pfam" id="PF05048">
    <property type="entry name" value="NosD"/>
    <property type="match status" value="1"/>
</dbReference>
<dbReference type="InterPro" id="IPR007742">
    <property type="entry name" value="NosD_dom"/>
</dbReference>
<dbReference type="Gene3D" id="2.160.20.10">
    <property type="entry name" value="Single-stranded right-handed beta-helix, Pectin lyase-like"/>
    <property type="match status" value="1"/>
</dbReference>
<organism evidence="2 3">
    <name type="scientific">Eiseniibacteriota bacterium</name>
    <dbReference type="NCBI Taxonomy" id="2212470"/>
    <lineage>
        <taxon>Bacteria</taxon>
        <taxon>Candidatus Eiseniibacteriota</taxon>
    </lineage>
</organism>
<dbReference type="AlphaFoldDB" id="A0A948RSV5"/>
<feature type="domain" description="Periplasmic copper-binding protein NosD beta helix" evidence="1">
    <location>
        <begin position="105"/>
        <end position="298"/>
    </location>
</feature>
<dbReference type="SUPFAM" id="SSF51126">
    <property type="entry name" value="Pectin lyase-like"/>
    <property type="match status" value="1"/>
</dbReference>
<evidence type="ECO:0000259" key="1">
    <source>
        <dbReference type="Pfam" id="PF05048"/>
    </source>
</evidence>
<evidence type="ECO:0000313" key="2">
    <source>
        <dbReference type="EMBL" id="MBU2689961.1"/>
    </source>
</evidence>
<reference evidence="2" key="1">
    <citation type="submission" date="2021-05" db="EMBL/GenBank/DDBJ databases">
        <title>Energy efficiency and biological interactions define the core microbiome of deep oligotrophic groundwater.</title>
        <authorList>
            <person name="Mehrshad M."/>
            <person name="Lopez-Fernandez M."/>
            <person name="Bell E."/>
            <person name="Bernier-Latmani R."/>
            <person name="Bertilsson S."/>
            <person name="Dopson M."/>
        </authorList>
    </citation>
    <scope>NUCLEOTIDE SEQUENCE</scope>
    <source>
        <strain evidence="2">Modern_marine.mb.64</strain>
    </source>
</reference>
<evidence type="ECO:0000313" key="3">
    <source>
        <dbReference type="Proteomes" id="UP000777784"/>
    </source>
</evidence>
<accession>A0A948RSV5</accession>
<dbReference type="EMBL" id="JAHJDP010000021">
    <property type="protein sequence ID" value="MBU2689961.1"/>
    <property type="molecule type" value="Genomic_DNA"/>
</dbReference>
<dbReference type="InterPro" id="IPR011050">
    <property type="entry name" value="Pectin_lyase_fold/virulence"/>
</dbReference>
<dbReference type="Proteomes" id="UP000777784">
    <property type="component" value="Unassembled WGS sequence"/>
</dbReference>